<feature type="domain" description="EamA" evidence="5">
    <location>
        <begin position="12"/>
        <end position="144"/>
    </location>
</feature>
<dbReference type="Pfam" id="PF00892">
    <property type="entry name" value="EamA"/>
    <property type="match status" value="2"/>
</dbReference>
<reference evidence="6" key="1">
    <citation type="journal article" date="2015" name="BMC Genomics">
        <title>Genome mining reveals unlocked bioactive potential of marine Gram-negative bacteria.</title>
        <authorList>
            <person name="Machado H."/>
            <person name="Sonnenschein E.C."/>
            <person name="Melchiorsen J."/>
            <person name="Gram L."/>
        </authorList>
    </citation>
    <scope>NUCLEOTIDE SEQUENCE</scope>
    <source>
        <strain evidence="6">S2052</strain>
    </source>
</reference>
<keyword evidence="4" id="KW-0472">Membrane</keyword>
<feature type="domain" description="EamA" evidence="5">
    <location>
        <begin position="156"/>
        <end position="282"/>
    </location>
</feature>
<evidence type="ECO:0000256" key="1">
    <source>
        <dbReference type="ARBA" id="ARBA00004141"/>
    </source>
</evidence>
<dbReference type="GO" id="GO:0016020">
    <property type="term" value="C:membrane"/>
    <property type="evidence" value="ECO:0007669"/>
    <property type="project" value="UniProtKB-SubCell"/>
</dbReference>
<accession>A0A837G7Z1</accession>
<evidence type="ECO:0000256" key="4">
    <source>
        <dbReference type="ARBA" id="ARBA00023136"/>
    </source>
</evidence>
<sequence>MRSRFSLLPNTWKGVLLALISTATFTVVGVIVRILSDTMEVFQILLFRQLVFVALLTPAICSNIKVLLQPKRLKLHTFRILGAFTALYLGFVTVSNIPLADATALGFTQVLFVACISRLFLAESISASRLFTIMVGFIGVMLVVQPSFEQGSLLYVGLGLVGALGAAVAVVCVRKVAQVEPKITLLAYQAIFVGLMALIPSLLNWQWPSASEFGLLICVGVLSSFAQWIGITAYKYGEANVIANVEYAKILYSLLFGYWLFAEMPNWMAIVGAMTIIASAILPMLYKNKTIS</sequence>
<gene>
    <name evidence="6" type="ORF">TW71_11510</name>
</gene>
<dbReference type="AlphaFoldDB" id="A0A837G7Z1"/>
<dbReference type="PANTHER" id="PTHR22911">
    <property type="entry name" value="ACYL-MALONYL CONDENSING ENZYME-RELATED"/>
    <property type="match status" value="1"/>
</dbReference>
<evidence type="ECO:0000256" key="2">
    <source>
        <dbReference type="ARBA" id="ARBA00022692"/>
    </source>
</evidence>
<comment type="subcellular location">
    <subcellularLocation>
        <location evidence="1">Membrane</location>
        <topology evidence="1">Multi-pass membrane protein</topology>
    </subcellularLocation>
</comment>
<dbReference type="InterPro" id="IPR000620">
    <property type="entry name" value="EamA_dom"/>
</dbReference>
<dbReference type="InterPro" id="IPR037185">
    <property type="entry name" value="EmrE-like"/>
</dbReference>
<protein>
    <submittedName>
        <fullName evidence="6">Membrane protein</fullName>
    </submittedName>
</protein>
<keyword evidence="3" id="KW-1133">Transmembrane helix</keyword>
<keyword evidence="2" id="KW-0812">Transmembrane</keyword>
<dbReference type="PANTHER" id="PTHR22911:SF6">
    <property type="entry name" value="SOLUTE CARRIER FAMILY 35 MEMBER G1"/>
    <property type="match status" value="1"/>
</dbReference>
<name>A0A837G7Z1_9VIBR</name>
<comment type="caution">
    <text evidence="6">The sequence shown here is derived from an EMBL/GenBank/DDBJ whole genome shotgun (WGS) entry which is preliminary data.</text>
</comment>
<organism evidence="6">
    <name type="scientific">Vibrio coralliilyticus</name>
    <dbReference type="NCBI Taxonomy" id="190893"/>
    <lineage>
        <taxon>Bacteria</taxon>
        <taxon>Pseudomonadati</taxon>
        <taxon>Pseudomonadota</taxon>
        <taxon>Gammaproteobacteria</taxon>
        <taxon>Vibrionales</taxon>
        <taxon>Vibrionaceae</taxon>
        <taxon>Vibrio</taxon>
    </lineage>
</organism>
<dbReference type="SUPFAM" id="SSF103481">
    <property type="entry name" value="Multidrug resistance efflux transporter EmrE"/>
    <property type="match status" value="2"/>
</dbReference>
<evidence type="ECO:0000313" key="6">
    <source>
        <dbReference type="EMBL" id="KJY72938.1"/>
    </source>
</evidence>
<evidence type="ECO:0000259" key="5">
    <source>
        <dbReference type="Pfam" id="PF00892"/>
    </source>
</evidence>
<proteinExistence type="predicted"/>
<evidence type="ECO:0000256" key="3">
    <source>
        <dbReference type="ARBA" id="ARBA00022989"/>
    </source>
</evidence>
<dbReference type="EMBL" id="JXXR01000012">
    <property type="protein sequence ID" value="KJY72938.1"/>
    <property type="molecule type" value="Genomic_DNA"/>
</dbReference>